<protein>
    <submittedName>
        <fullName evidence="1">Uncharacterized protein</fullName>
    </submittedName>
</protein>
<accession>A0A2J6TA81</accession>
<dbReference type="OrthoDB" id="3528822at2759"/>
<gene>
    <name evidence="1" type="ORF">K444DRAFT_529223</name>
</gene>
<dbReference type="Proteomes" id="UP000235371">
    <property type="component" value="Unassembled WGS sequence"/>
</dbReference>
<name>A0A2J6TA81_9HELO</name>
<evidence type="ECO:0000313" key="2">
    <source>
        <dbReference type="Proteomes" id="UP000235371"/>
    </source>
</evidence>
<keyword evidence="2" id="KW-1185">Reference proteome</keyword>
<dbReference type="AlphaFoldDB" id="A0A2J6TA81"/>
<dbReference type="GeneID" id="36582868"/>
<organism evidence="1 2">
    <name type="scientific">Hyaloscypha bicolor E</name>
    <dbReference type="NCBI Taxonomy" id="1095630"/>
    <lineage>
        <taxon>Eukaryota</taxon>
        <taxon>Fungi</taxon>
        <taxon>Dikarya</taxon>
        <taxon>Ascomycota</taxon>
        <taxon>Pezizomycotina</taxon>
        <taxon>Leotiomycetes</taxon>
        <taxon>Helotiales</taxon>
        <taxon>Hyaloscyphaceae</taxon>
        <taxon>Hyaloscypha</taxon>
        <taxon>Hyaloscypha bicolor</taxon>
    </lineage>
</organism>
<feature type="non-terminal residue" evidence="1">
    <location>
        <position position="1"/>
    </location>
</feature>
<dbReference type="EMBL" id="KZ613803">
    <property type="protein sequence ID" value="PMD59935.1"/>
    <property type="molecule type" value="Genomic_DNA"/>
</dbReference>
<proteinExistence type="predicted"/>
<dbReference type="InParanoid" id="A0A2J6TA81"/>
<reference evidence="1 2" key="1">
    <citation type="submission" date="2016-04" db="EMBL/GenBank/DDBJ databases">
        <title>A degradative enzymes factory behind the ericoid mycorrhizal symbiosis.</title>
        <authorList>
            <consortium name="DOE Joint Genome Institute"/>
            <person name="Martino E."/>
            <person name="Morin E."/>
            <person name="Grelet G."/>
            <person name="Kuo A."/>
            <person name="Kohler A."/>
            <person name="Daghino S."/>
            <person name="Barry K."/>
            <person name="Choi C."/>
            <person name="Cichocki N."/>
            <person name="Clum A."/>
            <person name="Copeland A."/>
            <person name="Hainaut M."/>
            <person name="Haridas S."/>
            <person name="Labutti K."/>
            <person name="Lindquist E."/>
            <person name="Lipzen A."/>
            <person name="Khouja H.-R."/>
            <person name="Murat C."/>
            <person name="Ohm R."/>
            <person name="Olson A."/>
            <person name="Spatafora J."/>
            <person name="Veneault-Fourrey C."/>
            <person name="Henrissat B."/>
            <person name="Grigoriev I."/>
            <person name="Martin F."/>
            <person name="Perotto S."/>
        </authorList>
    </citation>
    <scope>NUCLEOTIDE SEQUENCE [LARGE SCALE GENOMIC DNA]</scope>
    <source>
        <strain evidence="1 2">E</strain>
    </source>
</reference>
<dbReference type="RefSeq" id="XP_024736839.1">
    <property type="nucleotide sequence ID" value="XM_024874788.1"/>
</dbReference>
<evidence type="ECO:0000313" key="1">
    <source>
        <dbReference type="EMBL" id="PMD59935.1"/>
    </source>
</evidence>
<sequence length="71" mass="8432">RLYHFIVTDDIIELRNELESFFNRAEWPVNAILDPKDTNPQRYAILAVLTALMCRAFNRLIEKVCRGMHRL</sequence>